<reference evidence="2 3" key="1">
    <citation type="submission" date="2021-09" db="EMBL/GenBank/DDBJ databases">
        <title>The complete genome sequence of a new microorganism.</title>
        <authorList>
            <person name="Zi Z."/>
        </authorList>
    </citation>
    <scope>NUCLEOTIDE SEQUENCE [LARGE SCALE GENOMIC DNA]</scope>
    <source>
        <strain evidence="2 3">WGZ8</strain>
    </source>
</reference>
<accession>A0ABS7VPL8</accession>
<keyword evidence="1" id="KW-0732">Signal</keyword>
<dbReference type="PROSITE" id="PS51257">
    <property type="entry name" value="PROKAR_LIPOPROTEIN"/>
    <property type="match status" value="1"/>
</dbReference>
<comment type="caution">
    <text evidence="2">The sequence shown here is derived from an EMBL/GenBank/DDBJ whole genome shotgun (WGS) entry which is preliminary data.</text>
</comment>
<feature type="signal peptide" evidence="1">
    <location>
        <begin position="1"/>
        <end position="22"/>
    </location>
</feature>
<sequence length="110" mass="12034">MIRTIVLAAVLPLFLTACVTQQQREQVAACNAQTFKTNAEKVVCLNAAETSLSADLKNKRLELARRVDTGQISLDEGNQLYRAQVLEAREQQRRTANAGMMGAMIGAGIR</sequence>
<dbReference type="Proteomes" id="UP000704176">
    <property type="component" value="Unassembled WGS sequence"/>
</dbReference>
<evidence type="ECO:0000256" key="1">
    <source>
        <dbReference type="SAM" id="SignalP"/>
    </source>
</evidence>
<dbReference type="RefSeq" id="WP_224313969.1">
    <property type="nucleotide sequence ID" value="NZ_JAIRBM010000010.1"/>
</dbReference>
<evidence type="ECO:0008006" key="4">
    <source>
        <dbReference type="Google" id="ProtNLM"/>
    </source>
</evidence>
<keyword evidence="3" id="KW-1185">Reference proteome</keyword>
<evidence type="ECO:0000313" key="3">
    <source>
        <dbReference type="Proteomes" id="UP000704176"/>
    </source>
</evidence>
<name>A0ABS7VPL8_9HYPH</name>
<dbReference type="EMBL" id="JAIRBM010000010">
    <property type="protein sequence ID" value="MBZ6077501.1"/>
    <property type="molecule type" value="Genomic_DNA"/>
</dbReference>
<protein>
    <recommendedName>
        <fullName evidence="4">Lipoprotein</fullName>
    </recommendedName>
</protein>
<proteinExistence type="predicted"/>
<organism evidence="2 3">
    <name type="scientific">Microvirga puerhi</name>
    <dbReference type="NCBI Taxonomy" id="2876078"/>
    <lineage>
        <taxon>Bacteria</taxon>
        <taxon>Pseudomonadati</taxon>
        <taxon>Pseudomonadota</taxon>
        <taxon>Alphaproteobacteria</taxon>
        <taxon>Hyphomicrobiales</taxon>
        <taxon>Methylobacteriaceae</taxon>
        <taxon>Microvirga</taxon>
    </lineage>
</organism>
<feature type="chain" id="PRO_5046583329" description="Lipoprotein" evidence="1">
    <location>
        <begin position="23"/>
        <end position="110"/>
    </location>
</feature>
<evidence type="ECO:0000313" key="2">
    <source>
        <dbReference type="EMBL" id="MBZ6077501.1"/>
    </source>
</evidence>
<gene>
    <name evidence="2" type="ORF">K9B37_14575</name>
</gene>